<keyword evidence="9" id="KW-0511">Multifunctional enzyme</keyword>
<dbReference type="CDD" id="cd06558">
    <property type="entry name" value="crotonase-like"/>
    <property type="match status" value="1"/>
</dbReference>
<evidence type="ECO:0000256" key="9">
    <source>
        <dbReference type="ARBA" id="ARBA00023268"/>
    </source>
</evidence>
<keyword evidence="6" id="KW-0520">NAD</keyword>
<evidence type="ECO:0000256" key="10">
    <source>
        <dbReference type="ARBA" id="ARBA00049556"/>
    </source>
</evidence>
<evidence type="ECO:0000256" key="7">
    <source>
        <dbReference type="ARBA" id="ARBA00023098"/>
    </source>
</evidence>
<comment type="caution">
    <text evidence="14">The sequence shown here is derived from an EMBL/GenBank/DDBJ whole genome shotgun (WGS) entry which is preliminary data.</text>
</comment>
<comment type="catalytic activity">
    <reaction evidence="10">
        <text>a (3S)-3-hydroxyacyl-CoA + NAD(+) = a 3-oxoacyl-CoA + NADH + H(+)</text>
        <dbReference type="Rhea" id="RHEA:22432"/>
        <dbReference type="ChEBI" id="CHEBI:15378"/>
        <dbReference type="ChEBI" id="CHEBI:57318"/>
        <dbReference type="ChEBI" id="CHEBI:57540"/>
        <dbReference type="ChEBI" id="CHEBI:57945"/>
        <dbReference type="ChEBI" id="CHEBI:90726"/>
        <dbReference type="EC" id="1.1.1.35"/>
    </reaction>
</comment>
<dbReference type="InterPro" id="IPR008927">
    <property type="entry name" value="6-PGluconate_DH-like_C_sf"/>
</dbReference>
<dbReference type="Gene3D" id="3.40.50.720">
    <property type="entry name" value="NAD(P)-binding Rossmann-like Domain"/>
    <property type="match status" value="1"/>
</dbReference>
<dbReference type="Pfam" id="PF00725">
    <property type="entry name" value="3HCDH"/>
    <property type="match status" value="1"/>
</dbReference>
<dbReference type="InterPro" id="IPR050136">
    <property type="entry name" value="FA_oxidation_alpha_subunit"/>
</dbReference>
<dbReference type="Pfam" id="PF00378">
    <property type="entry name" value="ECH_1"/>
    <property type="match status" value="1"/>
</dbReference>
<evidence type="ECO:0000259" key="12">
    <source>
        <dbReference type="Pfam" id="PF00725"/>
    </source>
</evidence>
<dbReference type="InterPro" id="IPR036291">
    <property type="entry name" value="NAD(P)-bd_dom_sf"/>
</dbReference>
<dbReference type="Gene3D" id="1.10.1040.50">
    <property type="match status" value="1"/>
</dbReference>
<keyword evidence="15" id="KW-1185">Reference proteome</keyword>
<reference evidence="14 15" key="1">
    <citation type="submission" date="2019-12" db="EMBL/GenBank/DDBJ databases">
        <title>Maritimibacter sp. nov. sp. isolated from sea sand.</title>
        <authorList>
            <person name="Kim J."/>
            <person name="Jeong S.E."/>
            <person name="Jung H.S."/>
            <person name="Jeon C.O."/>
        </authorList>
    </citation>
    <scope>NUCLEOTIDE SEQUENCE [LARGE SCALE GENOMIC DNA]</scope>
    <source>
        <strain evidence="14 15">DP07</strain>
    </source>
</reference>
<dbReference type="GO" id="GO:0006635">
    <property type="term" value="P:fatty acid beta-oxidation"/>
    <property type="evidence" value="ECO:0007669"/>
    <property type="project" value="UniProtKB-UniPathway"/>
</dbReference>
<keyword evidence="4" id="KW-0442">Lipid degradation</keyword>
<dbReference type="Gene3D" id="3.90.226.10">
    <property type="entry name" value="2-enoyl-CoA Hydratase, Chain A, domain 1"/>
    <property type="match status" value="1"/>
</dbReference>
<name>A0A845LY25_9RHOB</name>
<dbReference type="FunFam" id="3.40.50.720:FF:000009">
    <property type="entry name" value="Fatty oxidation complex, alpha subunit"/>
    <property type="match status" value="1"/>
</dbReference>
<dbReference type="GO" id="GO:0016509">
    <property type="term" value="F:long-chain (3S)-3-hydroxyacyl-CoA dehydrogenase (NAD+) activity"/>
    <property type="evidence" value="ECO:0007669"/>
    <property type="project" value="TreeGrafter"/>
</dbReference>
<dbReference type="GO" id="GO:0004300">
    <property type="term" value="F:enoyl-CoA hydratase activity"/>
    <property type="evidence" value="ECO:0007669"/>
    <property type="project" value="TreeGrafter"/>
</dbReference>
<evidence type="ECO:0000313" key="14">
    <source>
        <dbReference type="EMBL" id="MZR11679.1"/>
    </source>
</evidence>
<evidence type="ECO:0000259" key="13">
    <source>
        <dbReference type="Pfam" id="PF02737"/>
    </source>
</evidence>
<keyword evidence="5" id="KW-0560">Oxidoreductase</keyword>
<comment type="pathway">
    <text evidence="1">Lipid metabolism; fatty acid beta-oxidation.</text>
</comment>
<keyword evidence="3" id="KW-0276">Fatty acid metabolism</keyword>
<comment type="similarity">
    <text evidence="2">In the central section; belongs to the 3-hydroxyacyl-CoA dehydrogenase family.</text>
</comment>
<keyword evidence="8" id="KW-0456">Lyase</keyword>
<evidence type="ECO:0000256" key="1">
    <source>
        <dbReference type="ARBA" id="ARBA00005005"/>
    </source>
</evidence>
<dbReference type="SUPFAM" id="SSF52096">
    <property type="entry name" value="ClpP/crotonase"/>
    <property type="match status" value="1"/>
</dbReference>
<evidence type="ECO:0000313" key="15">
    <source>
        <dbReference type="Proteomes" id="UP000467322"/>
    </source>
</evidence>
<dbReference type="SUPFAM" id="SSF48179">
    <property type="entry name" value="6-phosphogluconate dehydrogenase C-terminal domain-like"/>
    <property type="match status" value="2"/>
</dbReference>
<evidence type="ECO:0000256" key="2">
    <source>
        <dbReference type="ARBA" id="ARBA00007005"/>
    </source>
</evidence>
<dbReference type="InterPro" id="IPR001753">
    <property type="entry name" value="Enoyl-CoA_hydra/iso"/>
</dbReference>
<evidence type="ECO:0000256" key="11">
    <source>
        <dbReference type="SAM" id="MobiDB-lite"/>
    </source>
</evidence>
<dbReference type="UniPathway" id="UPA00659"/>
<dbReference type="SUPFAM" id="SSF51735">
    <property type="entry name" value="NAD(P)-binding Rossmann-fold domains"/>
    <property type="match status" value="1"/>
</dbReference>
<evidence type="ECO:0000256" key="6">
    <source>
        <dbReference type="ARBA" id="ARBA00023027"/>
    </source>
</evidence>
<feature type="domain" description="3-hydroxyacyl-CoA dehydrogenase NAD binding" evidence="13">
    <location>
        <begin position="307"/>
        <end position="485"/>
    </location>
</feature>
<proteinExistence type="inferred from homology"/>
<dbReference type="Proteomes" id="UP000467322">
    <property type="component" value="Unassembled WGS sequence"/>
</dbReference>
<keyword evidence="7" id="KW-0443">Lipid metabolism</keyword>
<evidence type="ECO:0000256" key="4">
    <source>
        <dbReference type="ARBA" id="ARBA00022963"/>
    </source>
</evidence>
<dbReference type="Pfam" id="PF02737">
    <property type="entry name" value="3HCDH_N"/>
    <property type="match status" value="1"/>
</dbReference>
<dbReference type="RefSeq" id="WP_161349806.1">
    <property type="nucleotide sequence ID" value="NZ_WTUX01000003.1"/>
</dbReference>
<dbReference type="InterPro" id="IPR029045">
    <property type="entry name" value="ClpP/crotonase-like_dom_sf"/>
</dbReference>
<dbReference type="InterPro" id="IPR006108">
    <property type="entry name" value="3HC_DH_C"/>
</dbReference>
<evidence type="ECO:0000256" key="5">
    <source>
        <dbReference type="ARBA" id="ARBA00023002"/>
    </source>
</evidence>
<protein>
    <submittedName>
        <fullName evidence="14">3-hydroxyacyl-CoA dehydrogenase</fullName>
    </submittedName>
</protein>
<evidence type="ECO:0000256" key="3">
    <source>
        <dbReference type="ARBA" id="ARBA00022832"/>
    </source>
</evidence>
<dbReference type="InterPro" id="IPR006176">
    <property type="entry name" value="3-OHacyl-CoA_DH_NAD-bd"/>
</dbReference>
<evidence type="ECO:0000256" key="8">
    <source>
        <dbReference type="ARBA" id="ARBA00023239"/>
    </source>
</evidence>
<feature type="region of interest" description="Disordered" evidence="11">
    <location>
        <begin position="198"/>
        <end position="218"/>
    </location>
</feature>
<accession>A0A845LY25</accession>
<dbReference type="EMBL" id="WTUX01000003">
    <property type="protein sequence ID" value="MZR11679.1"/>
    <property type="molecule type" value="Genomic_DNA"/>
</dbReference>
<dbReference type="PANTHER" id="PTHR43612:SF3">
    <property type="entry name" value="TRIFUNCTIONAL ENZYME SUBUNIT ALPHA, MITOCHONDRIAL"/>
    <property type="match status" value="1"/>
</dbReference>
<dbReference type="PANTHER" id="PTHR43612">
    <property type="entry name" value="TRIFUNCTIONAL ENZYME SUBUNIT ALPHA"/>
    <property type="match status" value="1"/>
</dbReference>
<gene>
    <name evidence="14" type="ORF">GQE99_01400</name>
</gene>
<dbReference type="GO" id="GO:0070403">
    <property type="term" value="F:NAD+ binding"/>
    <property type="evidence" value="ECO:0007669"/>
    <property type="project" value="InterPro"/>
</dbReference>
<feature type="domain" description="3-hydroxyacyl-CoA dehydrogenase C-terminal" evidence="12">
    <location>
        <begin position="488"/>
        <end position="585"/>
    </location>
</feature>
<dbReference type="AlphaFoldDB" id="A0A845LY25"/>
<sequence>MIECDIGTDGIAILTVATPGPVNALSRAFNVAFDEAVEAVLADDLVRAVIVTSSKNDFAIGGDLDELRAAMTPAAVAQIVDPFNAALRRLETCGKPVVAAMTGSALGGGYELALACNHRIAADRPRAVFGLPEAGLGLMPGAGGTQRLPRLIGIAPAADLMLRGRVLSGADALKAGLIDELVAPEDLIPAARRWLDSAPEPTQPWDRHGFSAPGDDPNSRPGRMFFAAQWAKVRARSAGTNAAAMAILHVLHHGMERRLDPALIVERRQFLRIAASLEAKNTVRSLFYGLRAAAPKPETAVGHDLRKLGVVGGGAMGCGIAFSAARAGYDVALIDVSDEQARAALARIGKIGARQVERGHLTHGECDTLLARISTGVDYAALSDADLAVEAVFEQPALKRDVIARMAAALPAGATIASNTSTIPIAQLARDLDDPGRMVGMHFFAPVETMKLLEIIHGPDSTARARADAQTLAKDLRKAVIVVNDGLGFYTSRLVSSLSSEAMTMVAEGIAPQIADRMMTNAGFAIGPMSLADLTTLPLLRDIMLSMSGEGRPVSMTGSRAVEALEAMVAAGRIGKASGAGIYDYDPANGQRLWPGLGGLFVPATLAPELIAQRLLNTQTLEAVRALEDGTVTDPLTADMAAVTGWAYPAHLGGPFAYVDTVGAATFVRECDTLADRFGERFAVPGTLRDMARSSARFHTI</sequence>
<organism evidence="14 15">
    <name type="scientific">Maritimibacter harenae</name>
    <dbReference type="NCBI Taxonomy" id="2606218"/>
    <lineage>
        <taxon>Bacteria</taxon>
        <taxon>Pseudomonadati</taxon>
        <taxon>Pseudomonadota</taxon>
        <taxon>Alphaproteobacteria</taxon>
        <taxon>Rhodobacterales</taxon>
        <taxon>Roseobacteraceae</taxon>
        <taxon>Maritimibacter</taxon>
    </lineage>
</organism>